<dbReference type="AlphaFoldDB" id="A0A7V0LU31"/>
<dbReference type="PROSITE" id="PS50005">
    <property type="entry name" value="TPR"/>
    <property type="match status" value="4"/>
</dbReference>
<dbReference type="Gene3D" id="1.25.40.10">
    <property type="entry name" value="Tetratricopeptide repeat domain"/>
    <property type="match status" value="2"/>
</dbReference>
<keyword evidence="1" id="KW-0547">Nucleotide-binding</keyword>
<feature type="domain" description="GGDEF" evidence="4">
    <location>
        <begin position="38"/>
        <end position="167"/>
    </location>
</feature>
<feature type="repeat" description="TPR" evidence="3">
    <location>
        <begin position="692"/>
        <end position="725"/>
    </location>
</feature>
<feature type="repeat" description="TPR" evidence="3">
    <location>
        <begin position="730"/>
        <end position="763"/>
    </location>
</feature>
<dbReference type="InterPro" id="IPR000160">
    <property type="entry name" value="GGDEF_dom"/>
</dbReference>
<dbReference type="Pfam" id="PF13191">
    <property type="entry name" value="AAA_16"/>
    <property type="match status" value="1"/>
</dbReference>
<dbReference type="PROSITE" id="PS50293">
    <property type="entry name" value="TPR_REGION"/>
    <property type="match status" value="1"/>
</dbReference>
<dbReference type="InterPro" id="IPR041664">
    <property type="entry name" value="AAA_16"/>
</dbReference>
<organism evidence="5">
    <name type="scientific">candidate division WOR-3 bacterium</name>
    <dbReference type="NCBI Taxonomy" id="2052148"/>
    <lineage>
        <taxon>Bacteria</taxon>
        <taxon>Bacteria division WOR-3</taxon>
    </lineage>
</organism>
<dbReference type="NCBIfam" id="TIGR00254">
    <property type="entry name" value="GGDEF"/>
    <property type="match status" value="1"/>
</dbReference>
<reference evidence="5" key="1">
    <citation type="journal article" date="2020" name="mSystems">
        <title>Genome- and Community-Level Interaction Insights into Carbon Utilization and Element Cycling Functions of Hydrothermarchaeota in Hydrothermal Sediment.</title>
        <authorList>
            <person name="Zhou Z."/>
            <person name="Liu Y."/>
            <person name="Xu W."/>
            <person name="Pan J."/>
            <person name="Luo Z.H."/>
            <person name="Li M."/>
        </authorList>
    </citation>
    <scope>NUCLEOTIDE SEQUENCE [LARGE SCALE GENOMIC DNA]</scope>
    <source>
        <strain evidence="5">HyVt-28</strain>
    </source>
</reference>
<protein>
    <submittedName>
        <fullName evidence="5">Diguanylate cyclase</fullName>
    </submittedName>
</protein>
<name>A0A7V0LU31_UNCW3</name>
<dbReference type="SUPFAM" id="SSF48452">
    <property type="entry name" value="TPR-like"/>
    <property type="match status" value="2"/>
</dbReference>
<dbReference type="Pfam" id="PF13424">
    <property type="entry name" value="TPR_12"/>
    <property type="match status" value="2"/>
</dbReference>
<dbReference type="CDD" id="cd01949">
    <property type="entry name" value="GGDEF"/>
    <property type="match status" value="1"/>
</dbReference>
<comment type="caution">
    <text evidence="5">The sequence shown here is derived from an EMBL/GenBank/DDBJ whole genome shotgun (WGS) entry which is preliminary data.</text>
</comment>
<proteinExistence type="predicted"/>
<dbReference type="PANTHER" id="PTHR16305:SF28">
    <property type="entry name" value="GUANYLATE CYCLASE DOMAIN-CONTAINING PROTEIN"/>
    <property type="match status" value="1"/>
</dbReference>
<dbReference type="Pfam" id="PF00990">
    <property type="entry name" value="GGDEF"/>
    <property type="match status" value="1"/>
</dbReference>
<dbReference type="InterPro" id="IPR019734">
    <property type="entry name" value="TPR_rpt"/>
</dbReference>
<sequence>MRKKKELLFIDELTGLKNKRYLRHVKENIIPELVAENKKFTLSMVDIDHFKEINDIYGHLKGDEAIHFFAQFLKNNLRKDDIVVRYGGDEFVILQEGLSRNDAFVIWQRLVEKSKRLKFHGFKLTMSVGIASYPEDGESFECLFEVADIRLYSAKRAGRARVGEYGGNRIRIPSIKFVNRAEEVDRLLSNISNGVITVIKGESGVGKTRLIREVLSGIRNREILWSDCLALERKISYYPLREIVKYKLLRGGKDLIKYIPEAYRVEIGKIVPEVLEGIKSEGNSGFDRVLDRYRLLEGFNYVFNLGEKAKIIVIDNAQWMDEDSLEALKYIIRNRNPDTVFIFASRTEDKVEKSEEFFRGLSREHPVDEIFLSPLSEAHIKEIVRIIVGAEISLLEEYVASNAGGSVFYAEEIVKSLFELGYLRFMGNTWDFKEPEEEIAPRGAEDVVMRKFSRLSEDGKELARILSVARKGYIELLMALTGFNEGRVFGLVDECLKGGLFVENEEYEFVEYRNELVREIVYKREISGLKKRRLHKRVAEWLEKHCPEGNEEDLAYHYRMANIKEKVVEYGLSSAKKARELYTNRSALKYYNWVLEALRPWENSKEKARKYAEVLLSVIDVKEHLGLFEEAMKLTGEALKLSERFNFADIKGRVFNLKAILLWRMGKIKEAMGLLKEGIEYLYSANLSEEIGMMYNTLGILYNTQGEYKKAIEVLEKVLLFPEGKERLKTKALINIGNALNYMGEYEKALDYYERARDISKKEGDKKRYEIASLNVGLIYYNFMKYKEALISYEDALNVAEEIGDTVVKAHLYNNIGLIYIGQGNFPEAEQYLMKSYKIVKKIGERELIGYIYNNIGVIYGAKGKYKKALDYFSKSYGIARKIGDKRIMVLSGTNVGSTLALLGEKERGESILKDSLDLAKEMGISELVLLAINALIEFYLDSTELKKAGELIEEGEKIITSSKIEGDVEVDFLLNRARFCILTGKNSILCEIFKEIERELKEKNNMKGELSYSIIRTEYHLRRGEKDEARAFLKKINKLLRKYRDITKKAYYLFYRWWLADLTHERNAEEYIRKAEKLFQSLGLSHKLKSLIDITRRNC</sequence>
<dbReference type="GO" id="GO:0005737">
    <property type="term" value="C:cytoplasm"/>
    <property type="evidence" value="ECO:0007669"/>
    <property type="project" value="TreeGrafter"/>
</dbReference>
<dbReference type="FunFam" id="3.30.70.270:FF:000001">
    <property type="entry name" value="Diguanylate cyclase domain protein"/>
    <property type="match status" value="1"/>
</dbReference>
<dbReference type="EMBL" id="DRDR01000079">
    <property type="protein sequence ID" value="HDL60167.1"/>
    <property type="molecule type" value="Genomic_DNA"/>
</dbReference>
<evidence type="ECO:0000256" key="2">
    <source>
        <dbReference type="ARBA" id="ARBA00022840"/>
    </source>
</evidence>
<dbReference type="SUPFAM" id="SSF55073">
    <property type="entry name" value="Nucleotide cyclase"/>
    <property type="match status" value="1"/>
</dbReference>
<feature type="repeat" description="TPR" evidence="3">
    <location>
        <begin position="850"/>
        <end position="883"/>
    </location>
</feature>
<dbReference type="SUPFAM" id="SSF52540">
    <property type="entry name" value="P-loop containing nucleoside triphosphate hydrolases"/>
    <property type="match status" value="1"/>
</dbReference>
<evidence type="ECO:0000256" key="1">
    <source>
        <dbReference type="ARBA" id="ARBA00022741"/>
    </source>
</evidence>
<evidence type="ECO:0000313" key="5">
    <source>
        <dbReference type="EMBL" id="HDL60167.1"/>
    </source>
</evidence>
<dbReference type="Gene3D" id="3.40.50.300">
    <property type="entry name" value="P-loop containing nucleotide triphosphate hydrolases"/>
    <property type="match status" value="1"/>
</dbReference>
<dbReference type="GO" id="GO:0005524">
    <property type="term" value="F:ATP binding"/>
    <property type="evidence" value="ECO:0007669"/>
    <property type="project" value="UniProtKB-KW"/>
</dbReference>
<dbReference type="PROSITE" id="PS50887">
    <property type="entry name" value="GGDEF"/>
    <property type="match status" value="1"/>
</dbReference>
<feature type="repeat" description="TPR" evidence="3">
    <location>
        <begin position="810"/>
        <end position="843"/>
    </location>
</feature>
<dbReference type="Pfam" id="PF13181">
    <property type="entry name" value="TPR_8"/>
    <property type="match status" value="1"/>
</dbReference>
<accession>A0A7V0LU31</accession>
<dbReference type="Proteomes" id="UP000886381">
    <property type="component" value="Unassembled WGS sequence"/>
</dbReference>
<dbReference type="InterPro" id="IPR027417">
    <property type="entry name" value="P-loop_NTPase"/>
</dbReference>
<dbReference type="PANTHER" id="PTHR16305">
    <property type="entry name" value="TESTICULAR SOLUBLE ADENYLYL CYCLASE"/>
    <property type="match status" value="1"/>
</dbReference>
<gene>
    <name evidence="5" type="ORF">ENH14_01795</name>
</gene>
<keyword evidence="2" id="KW-0067">ATP-binding</keyword>
<evidence type="ECO:0000259" key="4">
    <source>
        <dbReference type="PROSITE" id="PS50887"/>
    </source>
</evidence>
<dbReference type="GO" id="GO:0004016">
    <property type="term" value="F:adenylate cyclase activity"/>
    <property type="evidence" value="ECO:0007669"/>
    <property type="project" value="TreeGrafter"/>
</dbReference>
<dbReference type="InterPro" id="IPR011990">
    <property type="entry name" value="TPR-like_helical_dom_sf"/>
</dbReference>
<dbReference type="SMART" id="SM00267">
    <property type="entry name" value="GGDEF"/>
    <property type="match status" value="1"/>
</dbReference>
<dbReference type="InterPro" id="IPR029787">
    <property type="entry name" value="Nucleotide_cyclase"/>
</dbReference>
<dbReference type="Gene3D" id="3.30.70.270">
    <property type="match status" value="1"/>
</dbReference>
<keyword evidence="3" id="KW-0802">TPR repeat</keyword>
<dbReference type="SMART" id="SM00028">
    <property type="entry name" value="TPR"/>
    <property type="match status" value="7"/>
</dbReference>
<dbReference type="InterPro" id="IPR043128">
    <property type="entry name" value="Rev_trsase/Diguanyl_cyclase"/>
</dbReference>
<evidence type="ECO:0000256" key="3">
    <source>
        <dbReference type="PROSITE-ProRule" id="PRU00339"/>
    </source>
</evidence>